<feature type="compositionally biased region" description="Basic and acidic residues" evidence="2">
    <location>
        <begin position="848"/>
        <end position="862"/>
    </location>
</feature>
<protein>
    <submittedName>
        <fullName evidence="3">Si:dkey-97o5.1</fullName>
    </submittedName>
</protein>
<dbReference type="Ensembl" id="ENSNMLT00000017322.1">
    <property type="protein sequence ID" value="ENSNMLP00000015422.1"/>
    <property type="gene ID" value="ENSNMLG00000010220.1"/>
</dbReference>
<feature type="coiled-coil region" evidence="1">
    <location>
        <begin position="862"/>
        <end position="889"/>
    </location>
</feature>
<sequence length="917" mass="103755">MSQTNSSLLDEVVQWSQETCRQELKAVLPKLTSLHHESESWEDNIRILKIITDMFIPHICLSELEDECFSKVLPKAAAVFDSMVKEILDQVGGLSSQNTELCAFLRKILESMMQIIDSLSASVRHVGSFEEVPYLDAIRSLPTFVLKILKNTFQHCKDSEVVYCGRLSLVADLLQALFKAAFSLQKGLLEVLDRVSVDSSSSDEEVSDIVTVIHSLLDICSIISNLDIALHANTWKFLIKHSLKYHSLVEEHLRHEDICTALCENLLTSFKNCLEMAEQMQISGLQETAQTPELKLFQKSAKMCRFFGNTLVHYIKEFSIFMTKYCRCFYQLYLEITCKFPPSLSAPLLPPGLSEELNVAARIPLDALLFQLLPLRAFAEVVLQPDPKLVTEQELAQCLLLMSVIDQLASQPEDVQQLWCTGSQFSEEVQRLPLYDAVFTSFRRCSTERRVPVLLPGVMMNGQAQTLVTLHHHVCVHVCASVAALPPHFFTVLEQCLVQAVLQADTHTALLAIDIWCFTARYGTAELCLHHAFLVAQMVKTSATGSYQSSHLGLLLRRMAFLITPNHQMAFVDEFPPSVMENLTLWSHILLKAFSQEARCKIESSIIGLAQKRLSDWQNDDCKLGQVHTMNQVLLGLLVVTRGQTSTETHCAETVGKMITQIWFRMSPDQIKSYPMLQCTLELLLQISTVLVKNIQPQIIYQALLCVEAVASLKSVDELLLVALEFLSSLGKIFVPPDCQSQILPRLSGLFRMLLISPSWILQQHALEAFSQFAESTNHEEVISQSLCEEETKTVVVNYLSKTVKELEEGAARLERLKLETQVTHRFNEKLETDNGLINLPEEPDAEAEPRPKRPRQECSQEQDYRCHIETAENALKALQRLLEDKSDTYETPLWLESRLEDLHKLLSILTEAKHTT</sequence>
<dbReference type="Pfam" id="PF14868">
    <property type="entry name" value="DUF4487"/>
    <property type="match status" value="1"/>
</dbReference>
<dbReference type="PANTHER" id="PTHR16071">
    <property type="entry name" value="CHROMOSOME 1 OPEN READING FRAME 112"/>
    <property type="match status" value="1"/>
</dbReference>
<proteinExistence type="predicted"/>
<dbReference type="PANTHER" id="PTHR16071:SF2">
    <property type="entry name" value="FIGNL1-INTERACTING REGULATOR OF RECOMBINATION AND MITOSIS"/>
    <property type="match status" value="1"/>
</dbReference>
<evidence type="ECO:0000256" key="2">
    <source>
        <dbReference type="SAM" id="MobiDB-lite"/>
    </source>
</evidence>
<keyword evidence="4" id="KW-1185">Reference proteome</keyword>
<evidence type="ECO:0000313" key="3">
    <source>
        <dbReference type="Ensembl" id="ENSNMLP00000015422.1"/>
    </source>
</evidence>
<reference evidence="3" key="1">
    <citation type="submission" date="2025-08" db="UniProtKB">
        <authorList>
            <consortium name="Ensembl"/>
        </authorList>
    </citation>
    <scope>IDENTIFICATION</scope>
</reference>
<evidence type="ECO:0000256" key="1">
    <source>
        <dbReference type="SAM" id="Coils"/>
    </source>
</evidence>
<keyword evidence="1" id="KW-0175">Coiled coil</keyword>
<name>A0A8C6WL66_9GOBI</name>
<accession>A0A8C6WL66</accession>
<organism evidence="3 4">
    <name type="scientific">Neogobius melanostomus</name>
    <name type="common">round goby</name>
    <dbReference type="NCBI Taxonomy" id="47308"/>
    <lineage>
        <taxon>Eukaryota</taxon>
        <taxon>Metazoa</taxon>
        <taxon>Chordata</taxon>
        <taxon>Craniata</taxon>
        <taxon>Vertebrata</taxon>
        <taxon>Euteleostomi</taxon>
        <taxon>Actinopterygii</taxon>
        <taxon>Neopterygii</taxon>
        <taxon>Teleostei</taxon>
        <taxon>Neoteleostei</taxon>
        <taxon>Acanthomorphata</taxon>
        <taxon>Gobiaria</taxon>
        <taxon>Gobiiformes</taxon>
        <taxon>Gobioidei</taxon>
        <taxon>Gobiidae</taxon>
        <taxon>Benthophilinae</taxon>
        <taxon>Neogobiini</taxon>
        <taxon>Neogobius</taxon>
    </lineage>
</organism>
<evidence type="ECO:0000313" key="4">
    <source>
        <dbReference type="Proteomes" id="UP000694523"/>
    </source>
</evidence>
<feature type="region of interest" description="Disordered" evidence="2">
    <location>
        <begin position="832"/>
        <end position="862"/>
    </location>
</feature>
<reference evidence="3" key="2">
    <citation type="submission" date="2025-09" db="UniProtKB">
        <authorList>
            <consortium name="Ensembl"/>
        </authorList>
    </citation>
    <scope>IDENTIFICATION</scope>
</reference>
<dbReference type="AlphaFoldDB" id="A0A8C6WL66"/>
<dbReference type="Proteomes" id="UP000694523">
    <property type="component" value="Unplaced"/>
</dbReference>
<dbReference type="InterPro" id="IPR027902">
    <property type="entry name" value="DUF4487"/>
</dbReference>